<dbReference type="Pfam" id="PF01580">
    <property type="entry name" value="FtsK_SpoIIIE"/>
    <property type="match status" value="1"/>
</dbReference>
<evidence type="ECO:0000313" key="5">
    <source>
        <dbReference type="EMBL" id="MCM2532550.1"/>
    </source>
</evidence>
<dbReference type="InterPro" id="IPR002543">
    <property type="entry name" value="FtsK_dom"/>
</dbReference>
<evidence type="ECO:0000256" key="2">
    <source>
        <dbReference type="ARBA" id="ARBA00022840"/>
    </source>
</evidence>
<name>A0ABT0W905_9BACI</name>
<dbReference type="PANTHER" id="PTHR22683">
    <property type="entry name" value="SPORULATION PROTEIN RELATED"/>
    <property type="match status" value="1"/>
</dbReference>
<dbReference type="PROSITE" id="PS50901">
    <property type="entry name" value="FTSK"/>
    <property type="match status" value="1"/>
</dbReference>
<protein>
    <submittedName>
        <fullName evidence="5">FtsK/SpoIIIE domain-containing protein</fullName>
    </submittedName>
</protein>
<dbReference type="Gene3D" id="3.40.50.300">
    <property type="entry name" value="P-loop containing nucleotide triphosphate hydrolases"/>
    <property type="match status" value="1"/>
</dbReference>
<dbReference type="EMBL" id="JAMQCR010000001">
    <property type="protein sequence ID" value="MCM2532550.1"/>
    <property type="molecule type" value="Genomic_DNA"/>
</dbReference>
<dbReference type="SUPFAM" id="SSF52540">
    <property type="entry name" value="P-loop containing nucleoside triphosphate hydrolases"/>
    <property type="match status" value="1"/>
</dbReference>
<dbReference type="InterPro" id="IPR027417">
    <property type="entry name" value="P-loop_NTPase"/>
</dbReference>
<sequence>MIFEAVTTTIFGGISLKAYLSKSGVGNDSKKIQKIFTLTGLNVKDGKQTLTTQLLKKKNYEWGAEYRYRIPLGRSFEDYLSKQKAIESGINTKSVKIEFKDLRELKLNGNIINNLKDLYTRKLTDNKEIELSYDGLLKIRVYNEPQSTKILWKKEFLKLNTWSVIIGLNRTECIFHDFDKRKHLLIAVATGFGKSVIMKCIITSLILSKPNDVSFSLIDLKGGSAFARFKNAKQVINFGVENNEALKILQDVQKKMKEGYKKIVDDGFEDVSEAGISKRHFIVIDEAADLAEDKASMEILTDIVRKGRGAGY</sequence>
<evidence type="ECO:0000256" key="3">
    <source>
        <dbReference type="PROSITE-ProRule" id="PRU00289"/>
    </source>
</evidence>
<accession>A0ABT0W905</accession>
<dbReference type="Proteomes" id="UP001523262">
    <property type="component" value="Unassembled WGS sequence"/>
</dbReference>
<comment type="caution">
    <text evidence="5">The sequence shown here is derived from an EMBL/GenBank/DDBJ whole genome shotgun (WGS) entry which is preliminary data.</text>
</comment>
<organism evidence="5 6">
    <name type="scientific">Neobacillus pocheonensis</name>
    <dbReference type="NCBI Taxonomy" id="363869"/>
    <lineage>
        <taxon>Bacteria</taxon>
        <taxon>Bacillati</taxon>
        <taxon>Bacillota</taxon>
        <taxon>Bacilli</taxon>
        <taxon>Bacillales</taxon>
        <taxon>Bacillaceae</taxon>
        <taxon>Neobacillus</taxon>
    </lineage>
</organism>
<feature type="domain" description="FtsK" evidence="4">
    <location>
        <begin position="170"/>
        <end position="312"/>
    </location>
</feature>
<keyword evidence="2 3" id="KW-0067">ATP-binding</keyword>
<feature type="binding site" evidence="3">
    <location>
        <begin position="188"/>
        <end position="195"/>
    </location>
    <ligand>
        <name>ATP</name>
        <dbReference type="ChEBI" id="CHEBI:30616"/>
    </ligand>
</feature>
<keyword evidence="1 3" id="KW-0547">Nucleotide-binding</keyword>
<evidence type="ECO:0000256" key="1">
    <source>
        <dbReference type="ARBA" id="ARBA00022741"/>
    </source>
</evidence>
<evidence type="ECO:0000259" key="4">
    <source>
        <dbReference type="PROSITE" id="PS50901"/>
    </source>
</evidence>
<evidence type="ECO:0000313" key="6">
    <source>
        <dbReference type="Proteomes" id="UP001523262"/>
    </source>
</evidence>
<reference evidence="5 6" key="1">
    <citation type="submission" date="2022-06" db="EMBL/GenBank/DDBJ databases">
        <authorList>
            <person name="Jeon C.O."/>
        </authorList>
    </citation>
    <scope>NUCLEOTIDE SEQUENCE [LARGE SCALE GENOMIC DNA]</scope>
    <source>
        <strain evidence="5 6">KCTC 13943</strain>
    </source>
</reference>
<proteinExistence type="predicted"/>
<dbReference type="InterPro" id="IPR050206">
    <property type="entry name" value="FtsK/SpoIIIE/SftA"/>
</dbReference>
<gene>
    <name evidence="5" type="ORF">NDK43_09330</name>
</gene>
<keyword evidence="6" id="KW-1185">Reference proteome</keyword>
<dbReference type="PANTHER" id="PTHR22683:SF1">
    <property type="entry name" value="TYPE VII SECRETION SYSTEM PROTEIN ESSC"/>
    <property type="match status" value="1"/>
</dbReference>